<dbReference type="InterPro" id="IPR012961">
    <property type="entry name" value="Ski2/MTR4_C"/>
</dbReference>
<dbReference type="Gene3D" id="1.10.3380.30">
    <property type="match status" value="2"/>
</dbReference>
<dbReference type="Gene3D" id="2.30.30.1160">
    <property type="match status" value="1"/>
</dbReference>
<dbReference type="PIRSF" id="PIRSF005198">
    <property type="entry name" value="Antiviral_helicase_SKI2"/>
    <property type="match status" value="1"/>
</dbReference>
<dbReference type="SMART" id="SM01142">
    <property type="entry name" value="DSHCT"/>
    <property type="match status" value="1"/>
</dbReference>
<dbReference type="InterPro" id="IPR011545">
    <property type="entry name" value="DEAD/DEAH_box_helicase_dom"/>
</dbReference>
<keyword evidence="6" id="KW-0347">Helicase</keyword>
<reference evidence="13" key="1">
    <citation type="submission" date="2023-04" db="EMBL/GenBank/DDBJ databases">
        <title>Ambrosiozyma monospora NBRC 1965.</title>
        <authorList>
            <person name="Ichikawa N."/>
            <person name="Sato H."/>
            <person name="Tonouchi N."/>
        </authorList>
    </citation>
    <scope>NUCLEOTIDE SEQUENCE</scope>
    <source>
        <strain evidence="13">NBRC 1965</strain>
    </source>
</reference>
<dbReference type="GO" id="GO:0003724">
    <property type="term" value="F:RNA helicase activity"/>
    <property type="evidence" value="ECO:0007669"/>
    <property type="project" value="InterPro"/>
</dbReference>
<comment type="similarity">
    <text evidence="2">Belongs to the helicase family. SKI2 subfamily.</text>
</comment>
<dbReference type="SMART" id="SM00487">
    <property type="entry name" value="DEXDc"/>
    <property type="match status" value="1"/>
</dbReference>
<feature type="compositionally biased region" description="Basic and acidic residues" evidence="10">
    <location>
        <begin position="523"/>
        <end position="532"/>
    </location>
</feature>
<dbReference type="SMART" id="SM00490">
    <property type="entry name" value="HELICc"/>
    <property type="match status" value="1"/>
</dbReference>
<protein>
    <submittedName>
        <fullName evidence="13">Unnamed protein product</fullName>
    </submittedName>
</protein>
<feature type="region of interest" description="Disordered" evidence="10">
    <location>
        <begin position="181"/>
        <end position="246"/>
    </location>
</feature>
<feature type="compositionally biased region" description="Basic and acidic residues" evidence="10">
    <location>
        <begin position="200"/>
        <end position="215"/>
    </location>
</feature>
<dbReference type="Pfam" id="PF00271">
    <property type="entry name" value="Helicase_C"/>
    <property type="match status" value="1"/>
</dbReference>
<keyword evidence="3" id="KW-0963">Cytoplasm</keyword>
<dbReference type="Proteomes" id="UP001165063">
    <property type="component" value="Unassembled WGS sequence"/>
</dbReference>
<keyword evidence="14" id="KW-1185">Reference proteome</keyword>
<keyword evidence="5" id="KW-0378">Hydrolase</keyword>
<evidence type="ECO:0000256" key="3">
    <source>
        <dbReference type="ARBA" id="ARBA00022490"/>
    </source>
</evidence>
<feature type="compositionally biased region" description="Polar residues" evidence="10">
    <location>
        <begin position="189"/>
        <end position="198"/>
    </location>
</feature>
<feature type="compositionally biased region" description="Gly residues" evidence="10">
    <location>
        <begin position="535"/>
        <end position="569"/>
    </location>
</feature>
<feature type="coiled-coil region" evidence="9">
    <location>
        <begin position="1020"/>
        <end position="1079"/>
    </location>
</feature>
<keyword evidence="7" id="KW-0067">ATP-binding</keyword>
<dbReference type="Pfam" id="PF21408">
    <property type="entry name" value="MTR4-like_stalk"/>
    <property type="match status" value="1"/>
</dbReference>
<dbReference type="GO" id="GO:0003723">
    <property type="term" value="F:RNA binding"/>
    <property type="evidence" value="ECO:0007669"/>
    <property type="project" value="UniProtKB-KW"/>
</dbReference>
<evidence type="ECO:0000256" key="5">
    <source>
        <dbReference type="ARBA" id="ARBA00022801"/>
    </source>
</evidence>
<organism evidence="13 14">
    <name type="scientific">Ambrosiozyma monospora</name>
    <name type="common">Yeast</name>
    <name type="synonym">Endomycopsis monosporus</name>
    <dbReference type="NCBI Taxonomy" id="43982"/>
    <lineage>
        <taxon>Eukaryota</taxon>
        <taxon>Fungi</taxon>
        <taxon>Dikarya</taxon>
        <taxon>Ascomycota</taxon>
        <taxon>Saccharomycotina</taxon>
        <taxon>Pichiomycetes</taxon>
        <taxon>Pichiales</taxon>
        <taxon>Pichiaceae</taxon>
        <taxon>Ambrosiozyma</taxon>
    </lineage>
</organism>
<dbReference type="InterPro" id="IPR016438">
    <property type="entry name" value="SKI2-like"/>
</dbReference>
<dbReference type="InterPro" id="IPR050699">
    <property type="entry name" value="RNA-DNA_Helicase"/>
</dbReference>
<dbReference type="PANTHER" id="PTHR12131">
    <property type="entry name" value="ATP-DEPENDENT RNA AND DNA HELICASE"/>
    <property type="match status" value="1"/>
</dbReference>
<dbReference type="EMBL" id="BSXU01001158">
    <property type="protein sequence ID" value="GMG24420.1"/>
    <property type="molecule type" value="Genomic_DNA"/>
</dbReference>
<dbReference type="OrthoDB" id="64767at2759"/>
<keyword evidence="8" id="KW-0694">RNA-binding</keyword>
<dbReference type="GO" id="GO:0055087">
    <property type="term" value="C:Ski complex"/>
    <property type="evidence" value="ECO:0007669"/>
    <property type="project" value="TreeGrafter"/>
</dbReference>
<dbReference type="Pfam" id="PF00270">
    <property type="entry name" value="DEAD"/>
    <property type="match status" value="1"/>
</dbReference>
<dbReference type="GO" id="GO:0005524">
    <property type="term" value="F:ATP binding"/>
    <property type="evidence" value="ECO:0007669"/>
    <property type="project" value="UniProtKB-KW"/>
</dbReference>
<feature type="region of interest" description="Disordered" evidence="10">
    <location>
        <begin position="523"/>
        <end position="569"/>
    </location>
</feature>
<comment type="subcellular location">
    <subcellularLocation>
        <location evidence="1">Cytoplasm</location>
    </subcellularLocation>
</comment>
<name>A0A9W7DFV2_AMBMO</name>
<evidence type="ECO:0000256" key="10">
    <source>
        <dbReference type="SAM" id="MobiDB-lite"/>
    </source>
</evidence>
<dbReference type="PROSITE" id="PS51192">
    <property type="entry name" value="HELICASE_ATP_BIND_1"/>
    <property type="match status" value="1"/>
</dbReference>
<evidence type="ECO:0000256" key="1">
    <source>
        <dbReference type="ARBA" id="ARBA00004496"/>
    </source>
</evidence>
<dbReference type="Gene3D" id="3.40.50.300">
    <property type="entry name" value="P-loop containing nucleotide triphosphate hydrolases"/>
    <property type="match status" value="2"/>
</dbReference>
<feature type="domain" description="Helicase C-terminal" evidence="12">
    <location>
        <begin position="599"/>
        <end position="798"/>
    </location>
</feature>
<dbReference type="Pfam" id="PF21409">
    <property type="entry name" value="Ski2_beta-barrel"/>
    <property type="match status" value="1"/>
</dbReference>
<dbReference type="Pfam" id="PF17911">
    <property type="entry name" value="Ski2_N"/>
    <property type="match status" value="1"/>
</dbReference>
<dbReference type="GO" id="GO:0016787">
    <property type="term" value="F:hydrolase activity"/>
    <property type="evidence" value="ECO:0007669"/>
    <property type="project" value="UniProtKB-KW"/>
</dbReference>
<sequence length="1290" mass="146996">MAAEIDLQEILEILKLSSKDDTEQEPLEPTTKTAYVEPEKTQEQINNEIRQEFLTPSNELSWDLLDEFQQPIEVNEQMRKKFGSSLITTPPLINRTTVRFHRRGIDGAISSYDEVFDLSVLESLDSSNSLSMKRKFGNKNDALRGNSTYMPFQPGGLDSGAQNYDATKFLHKDKHGLFDIPQGLPRGLQLSSDNTGSDESADKEIQQLEREIKEEQEADDYADETETGLDGIDEDEEKPLFASSENDDTLDEDIKDIIPSSMIVRPISAGNKLQGESAKKKKREWAHVVELTHELENFEELVPNPARTWPFKLDIFQQEAVYHLEQGDSVFVAAHTSAGKTVVAEYAIAMAHRNMTKAIYTSPIKALSNQKFRDFKHTFDDVDVGVITGDVQINPDANCLIMTTEILRSMLYRGADVIRDVEFVIFDEVHYVNDVDRGVVWEEVIIMLPDHVKVILLSATVPNTYEFASWVGRTKQKDIYVISTPKRPVPLEIFIFTKEEMFKVIDGNRTFLESNFKKHEDKLNKPKMDAKQIKGGPGGDRGGRGGARGGRGGRGGGRGGRGGGNGGTVGYGQYSYQSKYTNNRRYQQRDAPNKSSWIQLVQYLKKKDLLPAVIFVFSKKRCEEYADTLAGVNFCNSKEASQIHMFIDKAVSRLKREDRELPQILRIREMLARGIAVHHGGLLPIVKEVIEILFAKSLVKVLFATETFAMGLNLPTRTVVFSELRKHDGTGFRNLLPGEFTQMSGRAGRRGLDATGTVICMAYNQPIEQPAFKSVTLGTPTKLSSQFRLTYNMILNLLRIEALKVEEMIKRSFSENSTQSLMPEHQMELIKLEKDLSTKYSVPVVNETYAKMSIFYDLFEDYKSLYTEILKESLNLIQYQKKLGAGTLIVFRDPQTGLSTPGVISRWQPGFNKCFVLTFDCILNKNKNQYNFPFTTQFGNAYVFDFFSNWAYKGNMRVVEVSIEDIEMVVKYFLKVHVNGVLQKDRDEISAFEYHMVNTLRAQKHWVPFSFEHQQQSPLLLDLNNQMRKLLKKMADFVDDYEFMRSVRETKTYSKLMERKVLEKKISSLKNLISDENLELLPDYEQRLEVLKELEFIDPVQLTVNLKGRVACEINSGWELVVTELVFDNFLGDFTAEEIVALLSCFVYEGKRANKHSDVQVAEDGLSTPRLERGKTKICEIYAQLLHVYTQKGILMTSEEEQFLDNNRFTLVNTVYEWAKGQSFKEIMELSNDAGEAEGTIVRVITRLDEICREVKNCALIIGDSDLHMKMGVAQEKIKRDIVFCASLYL</sequence>
<dbReference type="InterPro" id="IPR048392">
    <property type="entry name" value="MTR4-like_stalk"/>
</dbReference>
<dbReference type="PROSITE" id="PS51194">
    <property type="entry name" value="HELICASE_CTER"/>
    <property type="match status" value="1"/>
</dbReference>
<keyword evidence="4" id="KW-0547">Nucleotide-binding</keyword>
<dbReference type="PANTHER" id="PTHR12131:SF1">
    <property type="entry name" value="ATP-DEPENDENT RNA HELICASE SUPV3L1, MITOCHONDRIAL-RELATED"/>
    <property type="match status" value="1"/>
</dbReference>
<evidence type="ECO:0000256" key="2">
    <source>
        <dbReference type="ARBA" id="ARBA00010140"/>
    </source>
</evidence>
<proteinExistence type="inferred from homology"/>
<dbReference type="GO" id="GO:0070478">
    <property type="term" value="P:nuclear-transcribed mRNA catabolic process, 3'-5' exonucleolytic nonsense-mediated decay"/>
    <property type="evidence" value="ECO:0007669"/>
    <property type="project" value="TreeGrafter"/>
</dbReference>
<dbReference type="InterPro" id="IPR040801">
    <property type="entry name" value="Ski2_N"/>
</dbReference>
<evidence type="ECO:0000259" key="12">
    <source>
        <dbReference type="PROSITE" id="PS51194"/>
    </source>
</evidence>
<accession>A0A9W7DFV2</accession>
<dbReference type="InterPro" id="IPR048727">
    <property type="entry name" value="Ski2_beta-barrel"/>
</dbReference>
<evidence type="ECO:0000256" key="4">
    <source>
        <dbReference type="ARBA" id="ARBA00022741"/>
    </source>
</evidence>
<feature type="compositionally biased region" description="Acidic residues" evidence="10">
    <location>
        <begin position="216"/>
        <end position="237"/>
    </location>
</feature>
<feature type="domain" description="Helicase ATP-binding" evidence="11">
    <location>
        <begin position="321"/>
        <end position="479"/>
    </location>
</feature>
<evidence type="ECO:0000256" key="7">
    <source>
        <dbReference type="ARBA" id="ARBA00022840"/>
    </source>
</evidence>
<comment type="caution">
    <text evidence="13">The sequence shown here is derived from an EMBL/GenBank/DDBJ whole genome shotgun (WGS) entry which is preliminary data.</text>
</comment>
<keyword evidence="9" id="KW-0175">Coiled coil</keyword>
<dbReference type="InterPro" id="IPR001650">
    <property type="entry name" value="Helicase_C-like"/>
</dbReference>
<gene>
    <name evidence="13" type="ORF">Amon01_000293300</name>
</gene>
<evidence type="ECO:0000256" key="9">
    <source>
        <dbReference type="SAM" id="Coils"/>
    </source>
</evidence>
<dbReference type="FunFam" id="1.10.3380.30:FF:000001">
    <property type="entry name" value="Ski2 ATP-dependent RNA helicase"/>
    <property type="match status" value="1"/>
</dbReference>
<dbReference type="InterPro" id="IPR014001">
    <property type="entry name" value="Helicase_ATP-bd"/>
</dbReference>
<evidence type="ECO:0000256" key="8">
    <source>
        <dbReference type="ARBA" id="ARBA00022884"/>
    </source>
</evidence>
<evidence type="ECO:0000256" key="6">
    <source>
        <dbReference type="ARBA" id="ARBA00022806"/>
    </source>
</evidence>
<evidence type="ECO:0000313" key="14">
    <source>
        <dbReference type="Proteomes" id="UP001165063"/>
    </source>
</evidence>
<dbReference type="Pfam" id="PF08148">
    <property type="entry name" value="DSHCT"/>
    <property type="match status" value="1"/>
</dbReference>
<dbReference type="InterPro" id="IPR027417">
    <property type="entry name" value="P-loop_NTPase"/>
</dbReference>
<evidence type="ECO:0000313" key="13">
    <source>
        <dbReference type="EMBL" id="GMG24420.1"/>
    </source>
</evidence>
<dbReference type="FunFam" id="3.40.50.300:FF:000354">
    <property type="entry name" value="ATP-dependent RNA helicase SKI2"/>
    <property type="match status" value="1"/>
</dbReference>
<evidence type="ECO:0000259" key="11">
    <source>
        <dbReference type="PROSITE" id="PS51192"/>
    </source>
</evidence>
<dbReference type="CDD" id="cd18795">
    <property type="entry name" value="SF2_C_Ski2"/>
    <property type="match status" value="1"/>
</dbReference>
<dbReference type="SUPFAM" id="SSF52540">
    <property type="entry name" value="P-loop containing nucleoside triphosphate hydrolases"/>
    <property type="match status" value="1"/>
</dbReference>